<proteinExistence type="predicted"/>
<accession>A0A7J6B5C5</accession>
<sequence>DTVRSDKIKSTPASKSFLKARHSTVWKVFDIHFIPLQIVAYNAFTLETGYTLARLLVKIVEKVGRGTSVNLVPYAHLGAELIRLNDPPTSWRSFKIWVRSLSKRTFVSLLGCLIPRHCHV</sequence>
<dbReference type="Proteomes" id="UP000593565">
    <property type="component" value="Unassembled WGS sequence"/>
</dbReference>
<reference evidence="1 2" key="1">
    <citation type="submission" date="2020-02" db="EMBL/GenBank/DDBJ databases">
        <title>A chromosome-scale genome assembly of the black bullhead catfish (Ameiurus melas).</title>
        <authorList>
            <person name="Wen M."/>
            <person name="Zham M."/>
            <person name="Cabau C."/>
            <person name="Klopp C."/>
            <person name="Donnadieu C."/>
            <person name="Roques C."/>
            <person name="Bouchez O."/>
            <person name="Lampietro C."/>
            <person name="Jouanno E."/>
            <person name="Herpin A."/>
            <person name="Louis A."/>
            <person name="Berthelot C."/>
            <person name="Parey E."/>
            <person name="Roest-Crollius H."/>
            <person name="Braasch I."/>
            <person name="Postlethwait J."/>
            <person name="Robinson-Rechavi M."/>
            <person name="Echchiki A."/>
            <person name="Begum T."/>
            <person name="Montfort J."/>
            <person name="Schartl M."/>
            <person name="Bobe J."/>
            <person name="Guiguen Y."/>
        </authorList>
    </citation>
    <scope>NUCLEOTIDE SEQUENCE [LARGE SCALE GENOMIC DNA]</scope>
    <source>
        <strain evidence="1">M_S1</strain>
        <tissue evidence="1">Blood</tissue>
    </source>
</reference>
<keyword evidence="2" id="KW-1185">Reference proteome</keyword>
<evidence type="ECO:0000313" key="2">
    <source>
        <dbReference type="Proteomes" id="UP000593565"/>
    </source>
</evidence>
<dbReference type="AlphaFoldDB" id="A0A7J6B5C5"/>
<gene>
    <name evidence="1" type="ORF">AMELA_G00050490</name>
</gene>
<organism evidence="1 2">
    <name type="scientific">Ameiurus melas</name>
    <name type="common">Black bullhead</name>
    <name type="synonym">Silurus melas</name>
    <dbReference type="NCBI Taxonomy" id="219545"/>
    <lineage>
        <taxon>Eukaryota</taxon>
        <taxon>Metazoa</taxon>
        <taxon>Chordata</taxon>
        <taxon>Craniata</taxon>
        <taxon>Vertebrata</taxon>
        <taxon>Euteleostomi</taxon>
        <taxon>Actinopterygii</taxon>
        <taxon>Neopterygii</taxon>
        <taxon>Teleostei</taxon>
        <taxon>Ostariophysi</taxon>
        <taxon>Siluriformes</taxon>
        <taxon>Ictaluridae</taxon>
        <taxon>Ameiurus</taxon>
    </lineage>
</organism>
<comment type="caution">
    <text evidence="1">The sequence shown here is derived from an EMBL/GenBank/DDBJ whole genome shotgun (WGS) entry which is preliminary data.</text>
</comment>
<evidence type="ECO:0000313" key="1">
    <source>
        <dbReference type="EMBL" id="KAF4090314.1"/>
    </source>
</evidence>
<feature type="non-terminal residue" evidence="1">
    <location>
        <position position="1"/>
    </location>
</feature>
<name>A0A7J6B5C5_AMEME</name>
<protein>
    <submittedName>
        <fullName evidence="1">Uncharacterized protein</fullName>
    </submittedName>
</protein>
<dbReference type="EMBL" id="JAAGNN010000004">
    <property type="protein sequence ID" value="KAF4090314.1"/>
    <property type="molecule type" value="Genomic_DNA"/>
</dbReference>